<dbReference type="PIRSF" id="PIRSF000412">
    <property type="entry name" value="SHMT"/>
    <property type="match status" value="1"/>
</dbReference>
<dbReference type="PANTHER" id="PTHR11680:SF35">
    <property type="entry name" value="SERINE HYDROXYMETHYLTRANSFERASE 1"/>
    <property type="match status" value="1"/>
</dbReference>
<comment type="pathway">
    <text evidence="9">Amino-acid biosynthesis; glycine biosynthesis; glycine from L-serine: step 1/1.</text>
</comment>
<dbReference type="EMBL" id="CP035108">
    <property type="protein sequence ID" value="QAR32566.1"/>
    <property type="molecule type" value="Genomic_DNA"/>
</dbReference>
<evidence type="ECO:0000256" key="3">
    <source>
        <dbReference type="ARBA" id="ARBA00006376"/>
    </source>
</evidence>
<dbReference type="HAMAP" id="MF_00051">
    <property type="entry name" value="SHMT"/>
    <property type="match status" value="1"/>
</dbReference>
<keyword evidence="7 9" id="KW-0808">Transferase</keyword>
<keyword evidence="9" id="KW-0028">Amino-acid biosynthesis</keyword>
<protein>
    <recommendedName>
        <fullName evidence="9">Serine hydroxymethyltransferase</fullName>
        <shortName evidence="9">SHMT</shortName>
        <shortName evidence="9">Serine methylase</shortName>
        <ecNumber evidence="9">2.1.2.1</ecNumber>
    </recommendedName>
</protein>
<evidence type="ECO:0000259" key="11">
    <source>
        <dbReference type="Pfam" id="PF00464"/>
    </source>
</evidence>
<keyword evidence="12" id="KW-0489">Methyltransferase</keyword>
<dbReference type="GO" id="GO:0008168">
    <property type="term" value="F:methyltransferase activity"/>
    <property type="evidence" value="ECO:0007669"/>
    <property type="project" value="UniProtKB-KW"/>
</dbReference>
<evidence type="ECO:0000256" key="8">
    <source>
        <dbReference type="ARBA" id="ARBA00022898"/>
    </source>
</evidence>
<evidence type="ECO:0000256" key="7">
    <source>
        <dbReference type="ARBA" id="ARBA00022679"/>
    </source>
</evidence>
<keyword evidence="6 9" id="KW-0554">One-carbon metabolism</keyword>
<dbReference type="GO" id="GO:0004372">
    <property type="term" value="F:glycine hydroxymethyltransferase activity"/>
    <property type="evidence" value="ECO:0007669"/>
    <property type="project" value="UniProtKB-UniRule"/>
</dbReference>
<sequence>MQNLKNFDPAVYDLIIKEEQRQIDKIRLIASENYVTRAVLEASGTVLTNKYSEGYPGKRYYEGQQFIDPIEEIAIERAKELFGADHANVQPYSGSPANLAVYLAFVKPGETVMGMALPHGGHLTHGSPVSITGKYFNIVSYELDQETGLLNYDTIRKLALESKPKMIIAGHSAYPRQLDFKKFREIADEVGAILFVDMAHFAGLVAAGAHPSPVPYADVVTTTTHKTLRGPRGGMILCKEQHKAAIDKAVFPGIQGGPHNHTTAAIAVALKEAMTPEFKEYGHQIVKNAKIMAETLLAKGFQLVTGGTDNHLLLIDLTNKNITGKQAAKALDEAGIVLNCNSVPYDKRKPFDPSGIRLGLAAVTSRGFKEEETRKTAEFISAVIDNWDNAEFLAKTAQDVKELCSKFPPPGLD</sequence>
<evidence type="ECO:0000256" key="2">
    <source>
        <dbReference type="ARBA" id="ARBA00004496"/>
    </source>
</evidence>
<proteinExistence type="inferred from homology"/>
<evidence type="ECO:0000256" key="9">
    <source>
        <dbReference type="HAMAP-Rule" id="MF_00051"/>
    </source>
</evidence>
<dbReference type="UniPathway" id="UPA00288">
    <property type="reaction ID" value="UER01023"/>
</dbReference>
<organism evidence="12 13">
    <name type="scientific">Geovibrio thiophilus</name>
    <dbReference type="NCBI Taxonomy" id="139438"/>
    <lineage>
        <taxon>Bacteria</taxon>
        <taxon>Pseudomonadati</taxon>
        <taxon>Deferribacterota</taxon>
        <taxon>Deferribacteres</taxon>
        <taxon>Deferribacterales</taxon>
        <taxon>Geovibrionaceae</taxon>
        <taxon>Geovibrio</taxon>
    </lineage>
</organism>
<dbReference type="CDD" id="cd00378">
    <property type="entry name" value="SHMT"/>
    <property type="match status" value="1"/>
</dbReference>
<comment type="similarity">
    <text evidence="3 9">Belongs to the SHMT family.</text>
</comment>
<dbReference type="EC" id="2.1.2.1" evidence="9"/>
<evidence type="ECO:0000313" key="13">
    <source>
        <dbReference type="Proteomes" id="UP000287502"/>
    </source>
</evidence>
<feature type="binding site" evidence="9">
    <location>
        <begin position="121"/>
        <end position="123"/>
    </location>
    <ligand>
        <name>(6S)-5,6,7,8-tetrahydrofolate</name>
        <dbReference type="ChEBI" id="CHEBI:57453"/>
    </ligand>
</feature>
<reference evidence="12 13" key="1">
    <citation type="submission" date="2019-01" db="EMBL/GenBank/DDBJ databases">
        <title>Geovibrio thiophilus DSM 11263, complete genome.</title>
        <authorList>
            <person name="Spring S."/>
            <person name="Bunk B."/>
            <person name="Sproer C."/>
        </authorList>
    </citation>
    <scope>NUCLEOTIDE SEQUENCE [LARGE SCALE GENOMIC DNA]</scope>
    <source>
        <strain evidence="12 13">DSM 11263</strain>
    </source>
</reference>
<dbReference type="KEGG" id="gtl:EP073_03840"/>
<comment type="function">
    <text evidence="9">Catalyzes the reversible interconversion of serine and glycine with tetrahydrofolate (THF) serving as the one-carbon carrier. This reaction serves as the major source of one-carbon groups required for the biosynthesis of purines, thymidylate, methionine, and other important biomolecules. Also exhibits THF-independent aldolase activity toward beta-hydroxyamino acids, producing glycine and aldehydes, via a retro-aldol mechanism.</text>
</comment>
<comment type="caution">
    <text evidence="9">Lacks conserved residue(s) required for the propagation of feature annotation.</text>
</comment>
<dbReference type="InterPro" id="IPR015421">
    <property type="entry name" value="PyrdxlP-dep_Trfase_major"/>
</dbReference>
<dbReference type="InterPro" id="IPR039429">
    <property type="entry name" value="SHMT-like_dom"/>
</dbReference>
<dbReference type="NCBIfam" id="NF000586">
    <property type="entry name" value="PRK00011.1"/>
    <property type="match status" value="1"/>
</dbReference>
<feature type="domain" description="Serine hydroxymethyltransferase-like" evidence="11">
    <location>
        <begin position="4"/>
        <end position="380"/>
    </location>
</feature>
<keyword evidence="5 9" id="KW-0963">Cytoplasm</keyword>
<comment type="cofactor">
    <cofactor evidence="1 9 10">
        <name>pyridoxal 5'-phosphate</name>
        <dbReference type="ChEBI" id="CHEBI:597326"/>
    </cofactor>
</comment>
<dbReference type="Gene3D" id="3.90.1150.10">
    <property type="entry name" value="Aspartate Aminotransferase, domain 1"/>
    <property type="match status" value="1"/>
</dbReference>
<dbReference type="InterPro" id="IPR015422">
    <property type="entry name" value="PyrdxlP-dep_Trfase_small"/>
</dbReference>
<keyword evidence="8 9" id="KW-0663">Pyridoxal phosphate</keyword>
<dbReference type="RefSeq" id="WP_128465853.1">
    <property type="nucleotide sequence ID" value="NZ_CP035108.1"/>
</dbReference>
<dbReference type="GO" id="GO:0030170">
    <property type="term" value="F:pyridoxal phosphate binding"/>
    <property type="evidence" value="ECO:0007669"/>
    <property type="project" value="UniProtKB-UniRule"/>
</dbReference>
<comment type="subcellular location">
    <subcellularLocation>
        <location evidence="2 9">Cytoplasm</location>
    </subcellularLocation>
</comment>
<dbReference type="FunFam" id="3.40.640.10:FF:000001">
    <property type="entry name" value="Serine hydroxymethyltransferase"/>
    <property type="match status" value="1"/>
</dbReference>
<dbReference type="SUPFAM" id="SSF53383">
    <property type="entry name" value="PLP-dependent transferases"/>
    <property type="match status" value="1"/>
</dbReference>
<keyword evidence="13" id="KW-1185">Reference proteome</keyword>
<accession>A0A410JWJ6</accession>
<dbReference type="Gene3D" id="3.40.640.10">
    <property type="entry name" value="Type I PLP-dependent aspartate aminotransferase-like (Major domain)"/>
    <property type="match status" value="1"/>
</dbReference>
<dbReference type="InterPro" id="IPR001085">
    <property type="entry name" value="Ser_HO-MeTrfase"/>
</dbReference>
<dbReference type="OrthoDB" id="9803846at2"/>
<evidence type="ECO:0000256" key="1">
    <source>
        <dbReference type="ARBA" id="ARBA00001933"/>
    </source>
</evidence>
<comment type="pathway">
    <text evidence="9">One-carbon metabolism; tetrahydrofolate interconversion.</text>
</comment>
<name>A0A410JWJ6_9BACT</name>
<evidence type="ECO:0000256" key="4">
    <source>
        <dbReference type="ARBA" id="ARBA00011738"/>
    </source>
</evidence>
<evidence type="ECO:0000313" key="12">
    <source>
        <dbReference type="EMBL" id="QAR32566.1"/>
    </source>
</evidence>
<dbReference type="InterPro" id="IPR019798">
    <property type="entry name" value="Ser_HO-MeTrfase_PLP_BS"/>
</dbReference>
<dbReference type="GO" id="GO:0032259">
    <property type="term" value="P:methylation"/>
    <property type="evidence" value="ECO:0007669"/>
    <property type="project" value="UniProtKB-KW"/>
</dbReference>
<comment type="subunit">
    <text evidence="4 9">Homodimer.</text>
</comment>
<dbReference type="AlphaFoldDB" id="A0A410JWJ6"/>
<dbReference type="GO" id="GO:0005829">
    <property type="term" value="C:cytosol"/>
    <property type="evidence" value="ECO:0007669"/>
    <property type="project" value="TreeGrafter"/>
</dbReference>
<dbReference type="InterPro" id="IPR015424">
    <property type="entry name" value="PyrdxlP-dep_Trfase"/>
</dbReference>
<comment type="catalytic activity">
    <reaction evidence="9">
        <text>(6R)-5,10-methylene-5,6,7,8-tetrahydrofolate + glycine + H2O = (6S)-5,6,7,8-tetrahydrofolate + L-serine</text>
        <dbReference type="Rhea" id="RHEA:15481"/>
        <dbReference type="ChEBI" id="CHEBI:15377"/>
        <dbReference type="ChEBI" id="CHEBI:15636"/>
        <dbReference type="ChEBI" id="CHEBI:33384"/>
        <dbReference type="ChEBI" id="CHEBI:57305"/>
        <dbReference type="ChEBI" id="CHEBI:57453"/>
        <dbReference type="EC" id="2.1.2.1"/>
    </reaction>
</comment>
<dbReference type="UniPathway" id="UPA00193"/>
<feature type="binding site" evidence="9">
    <location>
        <position position="117"/>
    </location>
    <ligand>
        <name>(6S)-5,6,7,8-tetrahydrofolate</name>
        <dbReference type="ChEBI" id="CHEBI:57453"/>
    </ligand>
</feature>
<dbReference type="InterPro" id="IPR049943">
    <property type="entry name" value="Ser_HO-MeTrfase-like"/>
</dbReference>
<dbReference type="Proteomes" id="UP000287502">
    <property type="component" value="Chromosome"/>
</dbReference>
<dbReference type="Pfam" id="PF00464">
    <property type="entry name" value="SHMT"/>
    <property type="match status" value="1"/>
</dbReference>
<dbReference type="PROSITE" id="PS00096">
    <property type="entry name" value="SHMT"/>
    <property type="match status" value="1"/>
</dbReference>
<feature type="site" description="Plays an important role in substrate specificity" evidence="9">
    <location>
        <position position="225"/>
    </location>
</feature>
<dbReference type="GO" id="GO:0019264">
    <property type="term" value="P:glycine biosynthetic process from serine"/>
    <property type="evidence" value="ECO:0007669"/>
    <property type="project" value="UniProtKB-UniRule"/>
</dbReference>
<dbReference type="PANTHER" id="PTHR11680">
    <property type="entry name" value="SERINE HYDROXYMETHYLTRANSFERASE"/>
    <property type="match status" value="1"/>
</dbReference>
<feature type="modified residue" description="N6-(pyridoxal phosphate)lysine" evidence="9 10">
    <location>
        <position position="226"/>
    </location>
</feature>
<evidence type="ECO:0000256" key="6">
    <source>
        <dbReference type="ARBA" id="ARBA00022563"/>
    </source>
</evidence>
<gene>
    <name evidence="9" type="primary">glyA</name>
    <name evidence="12" type="ORF">EP073_03840</name>
</gene>
<evidence type="ECO:0000256" key="5">
    <source>
        <dbReference type="ARBA" id="ARBA00022490"/>
    </source>
</evidence>
<evidence type="ECO:0000256" key="10">
    <source>
        <dbReference type="PIRSR" id="PIRSR000412-50"/>
    </source>
</evidence>
<dbReference type="GO" id="GO:0035999">
    <property type="term" value="P:tetrahydrofolate interconversion"/>
    <property type="evidence" value="ECO:0007669"/>
    <property type="project" value="UniProtKB-UniRule"/>
</dbReference>